<name>A0A7M5XK23_9CNID</name>
<feature type="transmembrane region" description="Helical" evidence="2">
    <location>
        <begin position="28"/>
        <end position="48"/>
    </location>
</feature>
<feature type="compositionally biased region" description="Acidic residues" evidence="1">
    <location>
        <begin position="78"/>
        <end position="95"/>
    </location>
</feature>
<dbReference type="EnsemblMetazoa" id="CLYHEMT023504.1">
    <property type="protein sequence ID" value="CLYHEMP023504.1"/>
    <property type="gene ID" value="CLYHEMG023504"/>
</dbReference>
<protein>
    <submittedName>
        <fullName evidence="3">Uncharacterized protein</fullName>
    </submittedName>
</protein>
<keyword evidence="2" id="KW-0472">Membrane</keyword>
<feature type="compositionally biased region" description="Basic residues" evidence="1">
    <location>
        <begin position="810"/>
        <end position="831"/>
    </location>
</feature>
<evidence type="ECO:0000256" key="2">
    <source>
        <dbReference type="SAM" id="Phobius"/>
    </source>
</evidence>
<keyword evidence="2" id="KW-1133">Transmembrane helix</keyword>
<evidence type="ECO:0000313" key="4">
    <source>
        <dbReference type="Proteomes" id="UP000594262"/>
    </source>
</evidence>
<evidence type="ECO:0000256" key="1">
    <source>
        <dbReference type="SAM" id="MobiDB-lite"/>
    </source>
</evidence>
<accession>A0A7M5XK23</accession>
<keyword evidence="4" id="KW-1185">Reference proteome</keyword>
<dbReference type="AlphaFoldDB" id="A0A7M5XK23"/>
<organism evidence="3 4">
    <name type="scientific">Clytia hemisphaerica</name>
    <dbReference type="NCBI Taxonomy" id="252671"/>
    <lineage>
        <taxon>Eukaryota</taxon>
        <taxon>Metazoa</taxon>
        <taxon>Cnidaria</taxon>
        <taxon>Hydrozoa</taxon>
        <taxon>Hydroidolina</taxon>
        <taxon>Leptothecata</taxon>
        <taxon>Obeliida</taxon>
        <taxon>Clytiidae</taxon>
        <taxon>Clytia</taxon>
    </lineage>
</organism>
<reference evidence="3" key="1">
    <citation type="submission" date="2021-01" db="UniProtKB">
        <authorList>
            <consortium name="EnsemblMetazoa"/>
        </authorList>
    </citation>
    <scope>IDENTIFICATION</scope>
</reference>
<sequence length="837" mass="96319">MNGMSSSSSCYTLNLIRSNEVTDNLDKYVVLTFILTLLLSVVVVMALVKYITYNMQLDVERQRKIANRKVLPVRLGDEENEGSESDSEELFDEEWNNSGIERDDNEVEEGETCSIASTLQTNYVEAEHVSLDHKDELSDHKIIDLDVSWLISSLNLPQSFISPQHPSVITQLFSNQQHSIVVSNLVQHEQLLYQLAIIRKLGSLQLINFTIDVLLHQRVLHQELALQMRAKYEQQFDSFDCEQTESLFSASKQITLVLQNFIKDLQMLSVERKVLEELISLLFSHPLSCLKIFLLALPDHCCVKDGETTISSIAFVERLLFAIKGRYLVFKNAVNNANKTTNEVLASFDQNMIQILQHFQKEFHKIIRTQIFKINPQHLEMQLEKNVNTLKVDLLNSAGNVSKKLTNFSDSLMGLLISHLENHAVSVNQSKVQQVDKMKNLLTELQQRTISEIQKVEEACLNTLQHDCGFSDQQIEQVVGETRNSLKELIHGYSNSMKSSEKSFLARRERTAKLTNFCIDYLVKLVSSRYRTVLSSNISFVKSFPSLSDGVRSKLETSIRGKMGMVSFDVVLAIIKHTLVEMQNVKHNFLLRIPSSSFDMMSNRTEVINLSVLKHLESDFELPHTLLDALHEKCHLMINQAFQHLQQNLQQVVQQEVTKSTNFIFNENQVIFRTFHEKSRVSKVNKKKNAQYLSRKGSSSKEKAIGGKLLDLYRGAIEVRDHRYQEKVQEIEEEHDGSKSTKKGRGKCVRCFDQQQELLQRKAMEDQKFSAFFKLDQYYMREMLLKKMTNIDGKTTDFESPHDEDDRKSMAKKTKSPKKLSAKIPTRRKSRRVSDMT</sequence>
<proteinExistence type="predicted"/>
<feature type="compositionally biased region" description="Basic and acidic residues" evidence="1">
    <location>
        <begin position="794"/>
        <end position="809"/>
    </location>
</feature>
<keyword evidence="2" id="KW-0812">Transmembrane</keyword>
<feature type="region of interest" description="Disordered" evidence="1">
    <location>
        <begin position="793"/>
        <end position="837"/>
    </location>
</feature>
<dbReference type="Proteomes" id="UP000594262">
    <property type="component" value="Unplaced"/>
</dbReference>
<evidence type="ECO:0000313" key="3">
    <source>
        <dbReference type="EnsemblMetazoa" id="CLYHEMP023504.1"/>
    </source>
</evidence>
<feature type="region of interest" description="Disordered" evidence="1">
    <location>
        <begin position="76"/>
        <end position="107"/>
    </location>
</feature>